<name>A0A1N7GHH5_9ACTN</name>
<feature type="transmembrane region" description="Helical" evidence="1">
    <location>
        <begin position="21"/>
        <end position="42"/>
    </location>
</feature>
<organism evidence="3 4">
    <name type="scientific">Microbispora rosea</name>
    <dbReference type="NCBI Taxonomy" id="58117"/>
    <lineage>
        <taxon>Bacteria</taxon>
        <taxon>Bacillati</taxon>
        <taxon>Actinomycetota</taxon>
        <taxon>Actinomycetes</taxon>
        <taxon>Streptosporangiales</taxon>
        <taxon>Streptosporangiaceae</taxon>
        <taxon>Microbispora</taxon>
    </lineage>
</organism>
<dbReference type="Pfam" id="PF08666">
    <property type="entry name" value="SAF"/>
    <property type="match status" value="1"/>
</dbReference>
<gene>
    <name evidence="3" type="ORF">SAMN05421833_12912</name>
</gene>
<accession>A0A1N7GHH5</accession>
<evidence type="ECO:0000313" key="4">
    <source>
        <dbReference type="Proteomes" id="UP000186096"/>
    </source>
</evidence>
<dbReference type="InterPro" id="IPR013974">
    <property type="entry name" value="SAF"/>
</dbReference>
<keyword evidence="1" id="KW-0472">Membrane</keyword>
<evidence type="ECO:0000259" key="2">
    <source>
        <dbReference type="SMART" id="SM00858"/>
    </source>
</evidence>
<dbReference type="AlphaFoldDB" id="A0A1N7GHH5"/>
<proteinExistence type="predicted"/>
<dbReference type="STRING" id="58117.SAMN05421833_12912"/>
<feature type="domain" description="SAF" evidence="2">
    <location>
        <begin position="49"/>
        <end position="112"/>
    </location>
</feature>
<keyword evidence="4" id="KW-1185">Reference proteome</keyword>
<dbReference type="OrthoDB" id="3638307at2"/>
<evidence type="ECO:0000313" key="3">
    <source>
        <dbReference type="EMBL" id="SIS11992.1"/>
    </source>
</evidence>
<dbReference type="CDD" id="cd11614">
    <property type="entry name" value="SAF_CpaB_FlgA_like"/>
    <property type="match status" value="1"/>
</dbReference>
<reference evidence="4" key="1">
    <citation type="submission" date="2017-01" db="EMBL/GenBank/DDBJ databases">
        <authorList>
            <person name="Varghese N."/>
            <person name="Submissions S."/>
        </authorList>
    </citation>
    <scope>NUCLEOTIDE SEQUENCE [LARGE SCALE GENOMIC DNA]</scope>
    <source>
        <strain evidence="4">ATCC 12950</strain>
    </source>
</reference>
<dbReference type="Proteomes" id="UP000186096">
    <property type="component" value="Unassembled WGS sequence"/>
</dbReference>
<protein>
    <submittedName>
        <fullName evidence="3">SAF domain-containing protein</fullName>
    </submittedName>
</protein>
<keyword evidence="1" id="KW-1133">Transmembrane helix</keyword>
<sequence length="214" mass="22282">MVRTRTRDTVTPLPLPRRRRSPMFLLVVVFIGAGVLAGQYAYTELDQRSPVLMVARDVPIGQVITADDLASVQISADSRVATVPAGRLAETIGRVAAADLTAGALLAETQTTDAMTPGPGQQLVPLALKPGQLPARGLRAGDRVLVAAELTDPGQETRAVTKDLPAVVDRVGEADPDGVRVVDLLVGPGTGGFIAREAMGGHIALILTSRRGAA</sequence>
<dbReference type="RefSeq" id="WP_083744728.1">
    <property type="nucleotide sequence ID" value="NZ_FTNI01000029.1"/>
</dbReference>
<evidence type="ECO:0000256" key="1">
    <source>
        <dbReference type="SAM" id="Phobius"/>
    </source>
</evidence>
<dbReference type="SMART" id="SM00858">
    <property type="entry name" value="SAF"/>
    <property type="match status" value="1"/>
</dbReference>
<dbReference type="EMBL" id="FTNI01000029">
    <property type="protein sequence ID" value="SIS11992.1"/>
    <property type="molecule type" value="Genomic_DNA"/>
</dbReference>
<keyword evidence="1" id="KW-0812">Transmembrane</keyword>